<gene>
    <name evidence="3" type="ORF">ENSA7_55160</name>
</gene>
<dbReference type="AlphaFoldDB" id="A0A2S9YC47"/>
<evidence type="ECO:0000256" key="2">
    <source>
        <dbReference type="SAM" id="Phobius"/>
    </source>
</evidence>
<feature type="transmembrane region" description="Helical" evidence="2">
    <location>
        <begin position="43"/>
        <end position="63"/>
    </location>
</feature>
<dbReference type="EMBL" id="PVNL01000111">
    <property type="protein sequence ID" value="PRQ02687.1"/>
    <property type="molecule type" value="Genomic_DNA"/>
</dbReference>
<dbReference type="Pfam" id="PF09527">
    <property type="entry name" value="ATPase_gene1"/>
    <property type="match status" value="1"/>
</dbReference>
<evidence type="ECO:0000313" key="4">
    <source>
        <dbReference type="Proteomes" id="UP000238823"/>
    </source>
</evidence>
<protein>
    <submittedName>
        <fullName evidence="3">Putative F0F1-ATPase subunit</fullName>
    </submittedName>
</protein>
<dbReference type="OrthoDB" id="5518301at2"/>
<feature type="region of interest" description="Disordered" evidence="1">
    <location>
        <begin position="103"/>
        <end position="123"/>
    </location>
</feature>
<proteinExistence type="predicted"/>
<evidence type="ECO:0000256" key="1">
    <source>
        <dbReference type="SAM" id="MobiDB-lite"/>
    </source>
</evidence>
<evidence type="ECO:0000313" key="3">
    <source>
        <dbReference type="EMBL" id="PRQ02687.1"/>
    </source>
</evidence>
<keyword evidence="2" id="KW-1133">Transmembrane helix</keyword>
<organism evidence="3 4">
    <name type="scientific">Enhygromyxa salina</name>
    <dbReference type="NCBI Taxonomy" id="215803"/>
    <lineage>
        <taxon>Bacteria</taxon>
        <taxon>Pseudomonadati</taxon>
        <taxon>Myxococcota</taxon>
        <taxon>Polyangia</taxon>
        <taxon>Nannocystales</taxon>
        <taxon>Nannocystaceae</taxon>
        <taxon>Enhygromyxa</taxon>
    </lineage>
</organism>
<keyword evidence="2" id="KW-0472">Membrane</keyword>
<dbReference type="Proteomes" id="UP000238823">
    <property type="component" value="Unassembled WGS sequence"/>
</dbReference>
<dbReference type="RefSeq" id="WP_106092397.1">
    <property type="nucleotide sequence ID" value="NZ_PVNL01000111.1"/>
</dbReference>
<accession>A0A2S9YC47</accession>
<feature type="transmembrane region" description="Helical" evidence="2">
    <location>
        <begin position="69"/>
        <end position="91"/>
    </location>
</feature>
<sequence>MSEEPQGPIDPARYAKLAERHVYGDPKRRPGGRAPWFKMTSSASIGIEIAVAVVGCTLVARWIEVTYTHWAPWTTLIGFSVGIAASVKALMRTARQYQREIADREREQALTPGDDQAGPGAAP</sequence>
<comment type="caution">
    <text evidence="3">The sequence shown here is derived from an EMBL/GenBank/DDBJ whole genome shotgun (WGS) entry which is preliminary data.</text>
</comment>
<reference evidence="3 4" key="1">
    <citation type="submission" date="2018-03" db="EMBL/GenBank/DDBJ databases">
        <title>Draft Genome Sequences of the Obligatory Marine Myxobacteria Enhygromyxa salina SWB007.</title>
        <authorList>
            <person name="Poehlein A."/>
            <person name="Moghaddam J.A."/>
            <person name="Harms H."/>
            <person name="Alanjari M."/>
            <person name="Koenig G.M."/>
            <person name="Daniel R."/>
            <person name="Schaeberle T.F."/>
        </authorList>
    </citation>
    <scope>NUCLEOTIDE SEQUENCE [LARGE SCALE GENOMIC DNA]</scope>
    <source>
        <strain evidence="3 4">SWB007</strain>
    </source>
</reference>
<dbReference type="InterPro" id="IPR032820">
    <property type="entry name" value="ATPase_put"/>
</dbReference>
<name>A0A2S9YC47_9BACT</name>
<keyword evidence="2" id="KW-0812">Transmembrane</keyword>